<dbReference type="Gene3D" id="1.10.10.10">
    <property type="entry name" value="Winged helix-like DNA-binding domain superfamily/Winged helix DNA-binding domain"/>
    <property type="match status" value="1"/>
</dbReference>
<dbReference type="SMART" id="SM00895">
    <property type="entry name" value="FCD"/>
    <property type="match status" value="1"/>
</dbReference>
<proteinExistence type="predicted"/>
<keyword evidence="2" id="KW-0238">DNA-binding</keyword>
<sequence>MNIIEKNNLVDEAYNQLLQMIASGEWVEGSKLPSESQLCETLGVSRNTVRVALSKLNALGLIESRQGFGYSVRNLNIGIYLNSMLPTMLLHSRDLESITEFRIGVESEAAAMAAERATAEDLERMRVACEKAEAHMGDPDMFAKYDMEFHRAVAEASKNQLFIKAAEMLESMYTVWLMGLLRTHGMEKSHVFHYNIYCSIANKKGDDAKRYMTEHMEDVLRKVRIDNERKRKLKEKTEQ</sequence>
<dbReference type="InterPro" id="IPR036388">
    <property type="entry name" value="WH-like_DNA-bd_sf"/>
</dbReference>
<evidence type="ECO:0000256" key="1">
    <source>
        <dbReference type="ARBA" id="ARBA00023015"/>
    </source>
</evidence>
<name>A0A1I0JFY3_9FIRM</name>
<evidence type="ECO:0000259" key="4">
    <source>
        <dbReference type="PROSITE" id="PS50949"/>
    </source>
</evidence>
<evidence type="ECO:0000313" key="6">
    <source>
        <dbReference type="Proteomes" id="UP000198508"/>
    </source>
</evidence>
<dbReference type="SUPFAM" id="SSF46785">
    <property type="entry name" value="Winged helix' DNA-binding domain"/>
    <property type="match status" value="1"/>
</dbReference>
<evidence type="ECO:0000313" key="5">
    <source>
        <dbReference type="EMBL" id="SEU09083.1"/>
    </source>
</evidence>
<protein>
    <submittedName>
        <fullName evidence="5">Transcriptional regulator, GntR family</fullName>
    </submittedName>
</protein>
<dbReference type="Gene3D" id="1.20.120.530">
    <property type="entry name" value="GntR ligand-binding domain-like"/>
    <property type="match status" value="1"/>
</dbReference>
<dbReference type="InterPro" id="IPR036390">
    <property type="entry name" value="WH_DNA-bd_sf"/>
</dbReference>
<reference evidence="6" key="1">
    <citation type="submission" date="2016-10" db="EMBL/GenBank/DDBJ databases">
        <authorList>
            <person name="Varghese N."/>
            <person name="Submissions S."/>
        </authorList>
    </citation>
    <scope>NUCLEOTIDE SEQUENCE [LARGE SCALE GENOMIC DNA]</scope>
    <source>
        <strain evidence="6">NLAE-zl-G277</strain>
    </source>
</reference>
<dbReference type="Proteomes" id="UP000198508">
    <property type="component" value="Unassembled WGS sequence"/>
</dbReference>
<dbReference type="STRING" id="460384.SAMN05216313_12969"/>
<dbReference type="CDD" id="cd07377">
    <property type="entry name" value="WHTH_GntR"/>
    <property type="match status" value="1"/>
</dbReference>
<dbReference type="Pfam" id="PF00392">
    <property type="entry name" value="GntR"/>
    <property type="match status" value="1"/>
</dbReference>
<dbReference type="InterPro" id="IPR008920">
    <property type="entry name" value="TF_FadR/GntR_C"/>
</dbReference>
<dbReference type="AlphaFoldDB" id="A0A1I0JFY3"/>
<dbReference type="GO" id="GO:0003700">
    <property type="term" value="F:DNA-binding transcription factor activity"/>
    <property type="evidence" value="ECO:0007669"/>
    <property type="project" value="InterPro"/>
</dbReference>
<keyword evidence="3" id="KW-0804">Transcription</keyword>
<dbReference type="RefSeq" id="WP_092368949.1">
    <property type="nucleotide sequence ID" value="NZ_CP176637.1"/>
</dbReference>
<dbReference type="SMART" id="SM00345">
    <property type="entry name" value="HTH_GNTR"/>
    <property type="match status" value="1"/>
</dbReference>
<dbReference type="SUPFAM" id="SSF48008">
    <property type="entry name" value="GntR ligand-binding domain-like"/>
    <property type="match status" value="1"/>
</dbReference>
<feature type="domain" description="HTH gntR-type" evidence="4">
    <location>
        <begin position="7"/>
        <end position="75"/>
    </location>
</feature>
<dbReference type="PROSITE" id="PS50949">
    <property type="entry name" value="HTH_GNTR"/>
    <property type="match status" value="1"/>
</dbReference>
<dbReference type="GO" id="GO:0003677">
    <property type="term" value="F:DNA binding"/>
    <property type="evidence" value="ECO:0007669"/>
    <property type="project" value="UniProtKB-KW"/>
</dbReference>
<organism evidence="5 6">
    <name type="scientific">Enterocloster lavalensis</name>
    <dbReference type="NCBI Taxonomy" id="460384"/>
    <lineage>
        <taxon>Bacteria</taxon>
        <taxon>Bacillati</taxon>
        <taxon>Bacillota</taxon>
        <taxon>Clostridia</taxon>
        <taxon>Lachnospirales</taxon>
        <taxon>Lachnospiraceae</taxon>
        <taxon>Enterocloster</taxon>
    </lineage>
</organism>
<dbReference type="EMBL" id="FOIM01000029">
    <property type="protein sequence ID" value="SEU09083.1"/>
    <property type="molecule type" value="Genomic_DNA"/>
</dbReference>
<dbReference type="GeneID" id="93280343"/>
<gene>
    <name evidence="5" type="ORF">SAMN05216313_12969</name>
</gene>
<accession>A0A1I0JFY3</accession>
<dbReference type="InterPro" id="IPR011711">
    <property type="entry name" value="GntR_C"/>
</dbReference>
<dbReference type="PANTHER" id="PTHR43537:SF5">
    <property type="entry name" value="UXU OPERON TRANSCRIPTIONAL REGULATOR"/>
    <property type="match status" value="1"/>
</dbReference>
<dbReference type="PRINTS" id="PR00035">
    <property type="entry name" value="HTHGNTR"/>
</dbReference>
<dbReference type="Pfam" id="PF07729">
    <property type="entry name" value="FCD"/>
    <property type="match status" value="1"/>
</dbReference>
<evidence type="ECO:0000256" key="2">
    <source>
        <dbReference type="ARBA" id="ARBA00023125"/>
    </source>
</evidence>
<dbReference type="PANTHER" id="PTHR43537">
    <property type="entry name" value="TRANSCRIPTIONAL REGULATOR, GNTR FAMILY"/>
    <property type="match status" value="1"/>
</dbReference>
<evidence type="ECO:0000256" key="3">
    <source>
        <dbReference type="ARBA" id="ARBA00023163"/>
    </source>
</evidence>
<keyword evidence="1" id="KW-0805">Transcription regulation</keyword>
<keyword evidence="6" id="KW-1185">Reference proteome</keyword>
<dbReference type="InterPro" id="IPR000524">
    <property type="entry name" value="Tscrpt_reg_HTH_GntR"/>
</dbReference>